<feature type="signal peptide" evidence="1">
    <location>
        <begin position="1"/>
        <end position="29"/>
    </location>
</feature>
<feature type="domain" description="DUF4142" evidence="2">
    <location>
        <begin position="61"/>
        <end position="195"/>
    </location>
</feature>
<dbReference type="PANTHER" id="PTHR38593">
    <property type="entry name" value="BLR2558 PROTEIN"/>
    <property type="match status" value="1"/>
</dbReference>
<dbReference type="InterPro" id="IPR025419">
    <property type="entry name" value="DUF4142"/>
</dbReference>
<dbReference type="AlphaFoldDB" id="A0A919KGJ4"/>
<reference evidence="3" key="1">
    <citation type="journal article" date="2014" name="Int. J. Syst. Evol. Microbiol.">
        <title>Complete genome sequence of Corynebacterium casei LMG S-19264T (=DSM 44701T), isolated from a smear-ripened cheese.</title>
        <authorList>
            <consortium name="US DOE Joint Genome Institute (JGI-PGF)"/>
            <person name="Walter F."/>
            <person name="Albersmeier A."/>
            <person name="Kalinowski J."/>
            <person name="Ruckert C."/>
        </authorList>
    </citation>
    <scope>NUCLEOTIDE SEQUENCE</scope>
    <source>
        <strain evidence="3">JCM 13306</strain>
    </source>
</reference>
<evidence type="ECO:0000259" key="2">
    <source>
        <dbReference type="Pfam" id="PF13628"/>
    </source>
</evidence>
<protein>
    <recommendedName>
        <fullName evidence="2">DUF4142 domain-containing protein</fullName>
    </recommendedName>
</protein>
<keyword evidence="4" id="KW-1185">Reference proteome</keyword>
<evidence type="ECO:0000313" key="3">
    <source>
        <dbReference type="EMBL" id="GHH46684.1"/>
    </source>
</evidence>
<organism evidence="3 4">
    <name type="scientific">Xanthomonas boreopolis</name>
    <dbReference type="NCBI Taxonomy" id="86183"/>
    <lineage>
        <taxon>Bacteria</taxon>
        <taxon>Pseudomonadati</taxon>
        <taxon>Pseudomonadota</taxon>
        <taxon>Gammaproteobacteria</taxon>
        <taxon>Lysobacterales</taxon>
        <taxon>Lysobacteraceae</taxon>
        <taxon>Xanthomonas</taxon>
    </lineage>
</organism>
<feature type="chain" id="PRO_5038069336" description="DUF4142 domain-containing protein" evidence="1">
    <location>
        <begin position="30"/>
        <end position="200"/>
    </location>
</feature>
<dbReference type="EMBL" id="BNBA01000001">
    <property type="protein sequence ID" value="GHH46684.1"/>
    <property type="molecule type" value="Genomic_DNA"/>
</dbReference>
<proteinExistence type="predicted"/>
<dbReference type="Pfam" id="PF13628">
    <property type="entry name" value="DUF4142"/>
    <property type="match status" value="1"/>
</dbReference>
<evidence type="ECO:0000256" key="1">
    <source>
        <dbReference type="SAM" id="SignalP"/>
    </source>
</evidence>
<sequence>MAAASRPTPRRFGAVLAIACGCASTGCGAGGDASRTAPAVSPAPVPAPAGGTGLAPVARGDAAVLGVLAAMDENEIALARHGLARRLDGATGDFARQMLLAHQHDLEKARAMGAADSDAAAAMRARGSATLAALDAQTEENPYRNAFMAAMASEHAAALKTLDAELIPGARSEAVRRHLLGVRRAVAEHYERAQAVSASR</sequence>
<reference evidence="3" key="2">
    <citation type="submission" date="2020-09" db="EMBL/GenBank/DDBJ databases">
        <authorList>
            <person name="Sun Q."/>
            <person name="Ohkuma M."/>
        </authorList>
    </citation>
    <scope>NUCLEOTIDE SEQUENCE</scope>
    <source>
        <strain evidence="3">JCM 13306</strain>
    </source>
</reference>
<dbReference type="Proteomes" id="UP000623958">
    <property type="component" value="Unassembled WGS sequence"/>
</dbReference>
<dbReference type="PROSITE" id="PS51257">
    <property type="entry name" value="PROKAR_LIPOPROTEIN"/>
    <property type="match status" value="1"/>
</dbReference>
<dbReference type="PANTHER" id="PTHR38593:SF1">
    <property type="entry name" value="BLR2558 PROTEIN"/>
    <property type="match status" value="1"/>
</dbReference>
<comment type="caution">
    <text evidence="3">The sequence shown here is derived from an EMBL/GenBank/DDBJ whole genome shotgun (WGS) entry which is preliminary data.</text>
</comment>
<accession>A0A919KGJ4</accession>
<evidence type="ECO:0000313" key="4">
    <source>
        <dbReference type="Proteomes" id="UP000623958"/>
    </source>
</evidence>
<gene>
    <name evidence="3" type="ORF">GCM10009090_02140</name>
</gene>
<name>A0A919KGJ4_9XANT</name>
<dbReference type="RefSeq" id="WP_434025632.1">
    <property type="nucleotide sequence ID" value="NZ_BNBA01000001.1"/>
</dbReference>
<keyword evidence="1" id="KW-0732">Signal</keyword>